<evidence type="ECO:0000313" key="3">
    <source>
        <dbReference type="Proteomes" id="UP001168552"/>
    </source>
</evidence>
<dbReference type="InterPro" id="IPR018673">
    <property type="entry name" value="DUF2141"/>
</dbReference>
<keyword evidence="1" id="KW-0732">Signal</keyword>
<evidence type="ECO:0000256" key="1">
    <source>
        <dbReference type="SAM" id="SignalP"/>
    </source>
</evidence>
<comment type="caution">
    <text evidence="2">The sequence shown here is derived from an EMBL/GenBank/DDBJ whole genome shotgun (WGS) entry which is preliminary data.</text>
</comment>
<dbReference type="Proteomes" id="UP001168552">
    <property type="component" value="Unassembled WGS sequence"/>
</dbReference>
<accession>A0ABT8F5V7</accession>
<keyword evidence="3" id="KW-1185">Reference proteome</keyword>
<proteinExistence type="predicted"/>
<feature type="signal peptide" evidence="1">
    <location>
        <begin position="1"/>
        <end position="18"/>
    </location>
</feature>
<feature type="chain" id="PRO_5047492662" evidence="1">
    <location>
        <begin position="19"/>
        <end position="143"/>
    </location>
</feature>
<organism evidence="2 3">
    <name type="scientific">Shiella aurantiaca</name>
    <dbReference type="NCBI Taxonomy" id="3058365"/>
    <lineage>
        <taxon>Bacteria</taxon>
        <taxon>Pseudomonadati</taxon>
        <taxon>Bacteroidota</taxon>
        <taxon>Cytophagia</taxon>
        <taxon>Cytophagales</taxon>
        <taxon>Shiellaceae</taxon>
        <taxon>Shiella</taxon>
    </lineage>
</organism>
<name>A0ABT8F5V7_9BACT</name>
<dbReference type="RefSeq" id="WP_320003876.1">
    <property type="nucleotide sequence ID" value="NZ_JAUHJS010000003.1"/>
</dbReference>
<evidence type="ECO:0000313" key="2">
    <source>
        <dbReference type="EMBL" id="MDN4165351.1"/>
    </source>
</evidence>
<sequence>MKALVLALLWVLPSIFPADNVSLTVTITDIPSSKGVIRVAVFNQADGFPDENKKAYRILSFPAQKGSLSFTLDSLTLGETIAISLLQDENKNGKLDTNMLGVPQEPYGTSNNPSPWRKPSFYEAKLTVKNNAPPVVIVMKELM</sequence>
<protein>
    <submittedName>
        <fullName evidence="2">DUF2141 domain-containing protein</fullName>
    </submittedName>
</protein>
<reference evidence="2" key="1">
    <citation type="submission" date="2023-06" db="EMBL/GenBank/DDBJ databases">
        <title>Cytophagales bacterium Strain LB-30, isolated from soil.</title>
        <authorList>
            <person name="Liu B."/>
        </authorList>
    </citation>
    <scope>NUCLEOTIDE SEQUENCE</scope>
    <source>
        <strain evidence="2">LB-30</strain>
    </source>
</reference>
<gene>
    <name evidence="2" type="ORF">QWY31_07550</name>
</gene>
<dbReference type="EMBL" id="JAUHJS010000003">
    <property type="protein sequence ID" value="MDN4165351.1"/>
    <property type="molecule type" value="Genomic_DNA"/>
</dbReference>
<dbReference type="Pfam" id="PF09912">
    <property type="entry name" value="DUF2141"/>
    <property type="match status" value="1"/>
</dbReference>